<evidence type="ECO:0000313" key="4">
    <source>
        <dbReference type="Proteomes" id="UP001141422"/>
    </source>
</evidence>
<protein>
    <submittedName>
        <fullName evidence="3">DUF4041 domain-containing protein</fullName>
    </submittedName>
</protein>
<dbReference type="Proteomes" id="UP001141422">
    <property type="component" value="Unassembled WGS sequence"/>
</dbReference>
<dbReference type="RefSeq" id="WP_268924124.1">
    <property type="nucleotide sequence ID" value="NZ_JAPTGB010000003.1"/>
</dbReference>
<dbReference type="Pfam" id="PF13250">
    <property type="entry name" value="SNIPE"/>
    <property type="match status" value="1"/>
</dbReference>
<dbReference type="Pfam" id="PF13455">
    <property type="entry name" value="MUG113"/>
    <property type="match status" value="1"/>
</dbReference>
<dbReference type="InterPro" id="IPR018306">
    <property type="entry name" value="Phage_T5_Orf172_DNA-bd"/>
</dbReference>
<sequence>MFITPEVRSISDINLLITAKKDELQRLTEQIQAQSLEFSKQRTEQYAQLREMKAEFEKQKSELNDQLRVIKSEIARQRVELIQLNDEVLMQEYGLYHPLYDFATSEGYKKRLEHIRLKQKDMVRESTAASCTTKWTVNGSESQGQAMITNNIKQIVRSFNAECENAIDRVKFNNVESMKGRIKRSYDHLNKLNKTNAICISEKYYNLKIEELHLAIEYALKKQQEKEELKRIREEQREEAKLAKEIEEARKEIGKEQKHYNNLLSKLDMQLLDTSDEVKRSELIEKRENVVAQIADLDKALQDIDYRAANMKAGYVYIISNIGSFGENIYKIGMTRRLDPMERIDELGDASVPFNFDTHAIIFSEDAPALEAALHRAFESKKLNMVNTRREFFRVTLSDIEEVVRKNYDKTVDFNVIPPAEQYRNSERIRNELHKSRSICEKI</sequence>
<keyword evidence="4" id="KW-1185">Reference proteome</keyword>
<feature type="domain" description="Bacteriophage T5 Orf172 DNA-binding" evidence="2">
    <location>
        <begin position="324"/>
        <end position="407"/>
    </location>
</feature>
<evidence type="ECO:0000313" key="3">
    <source>
        <dbReference type="EMBL" id="MCZ0859902.1"/>
    </source>
</evidence>
<dbReference type="SMART" id="SM00974">
    <property type="entry name" value="T5orf172"/>
    <property type="match status" value="1"/>
</dbReference>
<gene>
    <name evidence="3" type="ORF">O0S10_01505</name>
</gene>
<evidence type="ECO:0000259" key="2">
    <source>
        <dbReference type="SMART" id="SM00974"/>
    </source>
</evidence>
<feature type="coiled-coil region" evidence="1">
    <location>
        <begin position="10"/>
        <end position="87"/>
    </location>
</feature>
<reference evidence="3" key="1">
    <citation type="submission" date="2022-12" db="EMBL/GenBank/DDBJ databases">
        <title>Isolation and characterisation of novel Methanocorpusculum spp. from native Australian herbivores indicates the genus is ancestrally host-associated.</title>
        <authorList>
            <person name="Volmer J.G."/>
            <person name="Soo R.M."/>
            <person name="Evans P.N."/>
            <person name="Hoedt E.C."/>
            <person name="Astorga Alsina A.L."/>
            <person name="Woodcroft B.J."/>
            <person name="Tyson G.W."/>
            <person name="Hugenholtz P."/>
            <person name="Morrison M."/>
        </authorList>
    </citation>
    <scope>NUCLEOTIDE SEQUENCE</scope>
    <source>
        <strain evidence="3">MG</strain>
    </source>
</reference>
<organism evidence="3 4">
    <name type="scientific">Methanocorpusculum petauri</name>
    <dbReference type="NCBI Taxonomy" id="3002863"/>
    <lineage>
        <taxon>Archaea</taxon>
        <taxon>Methanobacteriati</taxon>
        <taxon>Methanobacteriota</taxon>
        <taxon>Stenosarchaea group</taxon>
        <taxon>Methanomicrobia</taxon>
        <taxon>Methanomicrobiales</taxon>
        <taxon>Methanocorpusculaceae</taxon>
        <taxon>Methanocorpusculum</taxon>
    </lineage>
</organism>
<evidence type="ECO:0000256" key="1">
    <source>
        <dbReference type="SAM" id="Coils"/>
    </source>
</evidence>
<dbReference type="EMBL" id="JAPTGB010000003">
    <property type="protein sequence ID" value="MCZ0859902.1"/>
    <property type="molecule type" value="Genomic_DNA"/>
</dbReference>
<keyword evidence="1" id="KW-0175">Coiled coil</keyword>
<name>A0ABT4IF72_9EURY</name>
<dbReference type="InterPro" id="IPR025280">
    <property type="entry name" value="SNIPE"/>
</dbReference>
<comment type="caution">
    <text evidence="3">The sequence shown here is derived from an EMBL/GenBank/DDBJ whole genome shotgun (WGS) entry which is preliminary data.</text>
</comment>
<feature type="coiled-coil region" evidence="1">
    <location>
        <begin position="215"/>
        <end position="266"/>
    </location>
</feature>
<accession>A0ABT4IF72</accession>
<proteinExistence type="predicted"/>